<dbReference type="EMBL" id="JAKXMK010000017">
    <property type="protein sequence ID" value="MCH6168160.1"/>
    <property type="molecule type" value="Genomic_DNA"/>
</dbReference>
<evidence type="ECO:0000256" key="4">
    <source>
        <dbReference type="RuleBase" id="RU369062"/>
    </source>
</evidence>
<sequence length="264" mass="31120">MTRLPRKPYEKELLRLQGELVQMQEWVRTSGARLVVIFEGRDAAGKGGAIKRVTEFLNPRICRIVALPAPSERERTQWYFQRYIEHLPAAGEIVLLDRSWYNRAGVERVMGFCTPEEYTRFLRQCPVFEQLLVEDGILLRKYWFSVSDSEQERRFRGRMEDPMRQWKLSPMDLESITRWSEYSQAKDEMFAHTDVAAAPWLVVEAEDKRRARINMIAHLLGSVPWQPVPPRVLDFPDRPPLRGYRRPPRELFREVPDHAAKLVN</sequence>
<comment type="subunit">
    <text evidence="4">Homotetramer.</text>
</comment>
<reference evidence="6 7" key="1">
    <citation type="submission" date="2022-03" db="EMBL/GenBank/DDBJ databases">
        <title>Pseudonocardia alaer sp. nov., a novel actinomycete isolated from reed forest soil.</title>
        <authorList>
            <person name="Wang L."/>
        </authorList>
    </citation>
    <scope>NUCLEOTIDE SEQUENCE [LARGE SCALE GENOMIC DNA]</scope>
    <source>
        <strain evidence="6 7">Y-16303</strain>
    </source>
</reference>
<accession>A0ABS9THY3</accession>
<protein>
    <recommendedName>
        <fullName evidence="4">ADP/GDP-polyphosphate phosphotransferase</fullName>
        <ecNumber evidence="4">2.7.4.-</ecNumber>
    </recommendedName>
    <alternativeName>
        <fullName evidence="4">Polyphosphate kinase PPK2</fullName>
    </alternativeName>
</protein>
<comment type="caution">
    <text evidence="6">The sequence shown here is derived from an EMBL/GenBank/DDBJ whole genome shotgun (WGS) entry which is preliminary data.</text>
</comment>
<dbReference type="InterPro" id="IPR022486">
    <property type="entry name" value="PPK2_PA0141"/>
</dbReference>
<dbReference type="Proteomes" id="UP001299970">
    <property type="component" value="Unassembled WGS sequence"/>
</dbReference>
<name>A0ABS9THY3_9PSEU</name>
<dbReference type="GO" id="GO:0008976">
    <property type="term" value="F:polyphosphate kinase activity"/>
    <property type="evidence" value="ECO:0007669"/>
    <property type="project" value="UniProtKB-EC"/>
</dbReference>
<dbReference type="PANTHER" id="PTHR34383">
    <property type="entry name" value="POLYPHOSPHATE:AMP PHOSPHOTRANSFERASE-RELATED"/>
    <property type="match status" value="1"/>
</dbReference>
<dbReference type="InterPro" id="IPR022488">
    <property type="entry name" value="PPK2-related"/>
</dbReference>
<feature type="domain" description="Polyphosphate kinase-2-related" evidence="5">
    <location>
        <begin position="6"/>
        <end position="224"/>
    </location>
</feature>
<evidence type="ECO:0000256" key="3">
    <source>
        <dbReference type="ARBA" id="ARBA00022777"/>
    </source>
</evidence>
<gene>
    <name evidence="6" type="primary">ppk2</name>
    <name evidence="6" type="ORF">MMF94_20925</name>
</gene>
<keyword evidence="7" id="KW-1185">Reference proteome</keyword>
<dbReference type="EC" id="2.7.4.-" evidence="4"/>
<dbReference type="NCBIfam" id="TIGR03707">
    <property type="entry name" value="PPK2_P_aer"/>
    <property type="match status" value="1"/>
</dbReference>
<dbReference type="PANTHER" id="PTHR34383:SF1">
    <property type="entry name" value="ADP-POLYPHOSPHATE PHOSPHOTRANSFERASE"/>
    <property type="match status" value="1"/>
</dbReference>
<evidence type="ECO:0000259" key="5">
    <source>
        <dbReference type="Pfam" id="PF03976"/>
    </source>
</evidence>
<dbReference type="RefSeq" id="WP_241038803.1">
    <property type="nucleotide sequence ID" value="NZ_BAAAJF010000001.1"/>
</dbReference>
<evidence type="ECO:0000256" key="1">
    <source>
        <dbReference type="ARBA" id="ARBA00009924"/>
    </source>
</evidence>
<organism evidence="6 7">
    <name type="scientific">Pseudonocardia alaniniphila</name>
    <dbReference type="NCBI Taxonomy" id="75291"/>
    <lineage>
        <taxon>Bacteria</taxon>
        <taxon>Bacillati</taxon>
        <taxon>Actinomycetota</taxon>
        <taxon>Actinomycetes</taxon>
        <taxon>Pseudonocardiales</taxon>
        <taxon>Pseudonocardiaceae</taxon>
        <taxon>Pseudonocardia</taxon>
    </lineage>
</organism>
<evidence type="ECO:0000313" key="6">
    <source>
        <dbReference type="EMBL" id="MCH6168160.1"/>
    </source>
</evidence>
<dbReference type="InterPro" id="IPR027417">
    <property type="entry name" value="P-loop_NTPase"/>
</dbReference>
<proteinExistence type="inferred from homology"/>
<keyword evidence="3 4" id="KW-0418">Kinase</keyword>
<evidence type="ECO:0000313" key="7">
    <source>
        <dbReference type="Proteomes" id="UP001299970"/>
    </source>
</evidence>
<dbReference type="Pfam" id="PF03976">
    <property type="entry name" value="PPK2"/>
    <property type="match status" value="1"/>
</dbReference>
<comment type="function">
    <text evidence="4">Uses inorganic polyphosphate (polyP) as a donor to convert GDP to GTP or ADP to ATP.</text>
</comment>
<dbReference type="InterPro" id="IPR016898">
    <property type="entry name" value="Polyphosphate_phosphotransfera"/>
</dbReference>
<dbReference type="Gene3D" id="3.40.50.300">
    <property type="entry name" value="P-loop containing nucleotide triphosphate hydrolases"/>
    <property type="match status" value="1"/>
</dbReference>
<dbReference type="PIRSF" id="PIRSF028756">
    <property type="entry name" value="PPK2_prd"/>
    <property type="match status" value="1"/>
</dbReference>
<dbReference type="SUPFAM" id="SSF52540">
    <property type="entry name" value="P-loop containing nucleoside triphosphate hydrolases"/>
    <property type="match status" value="1"/>
</dbReference>
<keyword evidence="2 4" id="KW-0808">Transferase</keyword>
<comment type="similarity">
    <text evidence="1 4">Belongs to the polyphosphate kinase 2 (PPK2) family. Class I subfamily.</text>
</comment>
<evidence type="ECO:0000256" key="2">
    <source>
        <dbReference type="ARBA" id="ARBA00022679"/>
    </source>
</evidence>